<keyword evidence="4" id="KW-1185">Reference proteome</keyword>
<dbReference type="PANTHER" id="PTHR31441:SF2">
    <property type="entry name" value="FOLLICULIN"/>
    <property type="match status" value="1"/>
</dbReference>
<proteinExistence type="predicted"/>
<reference evidence="3 4" key="1">
    <citation type="submission" date="2024-02" db="EMBL/GenBank/DDBJ databases">
        <title>Discinaceae phylogenomics.</title>
        <authorList>
            <person name="Dirks A.C."/>
            <person name="James T.Y."/>
        </authorList>
    </citation>
    <scope>NUCLEOTIDE SEQUENCE [LARGE SCALE GENOMIC DNA]</scope>
    <source>
        <strain evidence="3 4">ACD0624</strain>
    </source>
</reference>
<comment type="caution">
    <text evidence="3">The sequence shown here is derived from an EMBL/GenBank/DDBJ whole genome shotgun (WGS) entry which is preliminary data.</text>
</comment>
<evidence type="ECO:0000313" key="3">
    <source>
        <dbReference type="EMBL" id="KAL0636314.1"/>
    </source>
</evidence>
<name>A0ABR3GK66_9PEZI</name>
<feature type="compositionally biased region" description="Polar residues" evidence="1">
    <location>
        <begin position="336"/>
        <end position="347"/>
    </location>
</feature>
<organism evidence="3 4">
    <name type="scientific">Discina gigas</name>
    <dbReference type="NCBI Taxonomy" id="1032678"/>
    <lineage>
        <taxon>Eukaryota</taxon>
        <taxon>Fungi</taxon>
        <taxon>Dikarya</taxon>
        <taxon>Ascomycota</taxon>
        <taxon>Pezizomycotina</taxon>
        <taxon>Pezizomycetes</taxon>
        <taxon>Pezizales</taxon>
        <taxon>Discinaceae</taxon>
        <taxon>Discina</taxon>
    </lineage>
</organism>
<gene>
    <name evidence="3" type="ORF">Q9L58_004771</name>
</gene>
<dbReference type="InterPro" id="IPR037520">
    <property type="entry name" value="Folliculin/SMCR8_longin"/>
</dbReference>
<protein>
    <recommendedName>
        <fullName evidence="2">UDENN FLCN/SMCR8-type domain-containing protein</fullName>
    </recommendedName>
</protein>
<dbReference type="PROSITE" id="PS51834">
    <property type="entry name" value="DENN_FLCN_SMCR8"/>
    <property type="match status" value="1"/>
</dbReference>
<sequence>MHDMQSFVRQLRHTCLQEKTSSNGTASSTVATRPVLRTKETILACTPSSSEDEEEAVENELPQSRGQRPTDDAHHLSSSPSAHSYLHSAPGSDDGAAQGSSSGANTHTHQLTYISTRAPSVPSRYSTLRQACVRTLSCELIPAQTGPIMFGDPLAGYTIAYVFRLPDPKARGGRRSYALVCICPDQKIVVSSWKYVVKAFESLVHRIKFLAAKKQTEDAQVSPLLNNSFSSIASRGPEGFLRRRPPGESGFGSQKGLAELVGREELFVEMHMCFVKLLGGLVRRFGCWAGSELGLRGGRGSGFATPALVRSRAGSVSSSVGADERTERKNGLGVSTPGTTTPNATPLGTFSTSEEMEAAENTQGENGVRYLVPAALAAGASLATGTEGLNVSETIAPRAAVPEATDPARAAV</sequence>
<evidence type="ECO:0000313" key="4">
    <source>
        <dbReference type="Proteomes" id="UP001447188"/>
    </source>
</evidence>
<dbReference type="Proteomes" id="UP001447188">
    <property type="component" value="Unassembled WGS sequence"/>
</dbReference>
<dbReference type="EMBL" id="JBBBZM010000053">
    <property type="protein sequence ID" value="KAL0636314.1"/>
    <property type="molecule type" value="Genomic_DNA"/>
</dbReference>
<feature type="compositionally biased region" description="Low complexity" evidence="1">
    <location>
        <begin position="76"/>
        <end position="104"/>
    </location>
</feature>
<evidence type="ECO:0000259" key="2">
    <source>
        <dbReference type="PROSITE" id="PS51834"/>
    </source>
</evidence>
<dbReference type="InterPro" id="IPR021713">
    <property type="entry name" value="Folliculin"/>
</dbReference>
<accession>A0ABR3GK66</accession>
<dbReference type="InterPro" id="IPR037521">
    <property type="entry name" value="FLCN/SMCR8_DENN"/>
</dbReference>
<feature type="compositionally biased region" description="Polar residues" evidence="1">
    <location>
        <begin position="18"/>
        <end position="31"/>
    </location>
</feature>
<dbReference type="Pfam" id="PF11704">
    <property type="entry name" value="Folliculin"/>
    <property type="match status" value="1"/>
</dbReference>
<feature type="domain" description="UDENN FLCN/SMCR8-type" evidence="2">
    <location>
        <begin position="86"/>
        <end position="412"/>
    </location>
</feature>
<evidence type="ECO:0000256" key="1">
    <source>
        <dbReference type="SAM" id="MobiDB-lite"/>
    </source>
</evidence>
<dbReference type="PANTHER" id="PTHR31441">
    <property type="entry name" value="FOLLICULIN FAMILY MEMBER"/>
    <property type="match status" value="1"/>
</dbReference>
<feature type="region of interest" description="Disordered" evidence="1">
    <location>
        <begin position="314"/>
        <end position="347"/>
    </location>
</feature>
<feature type="region of interest" description="Disordered" evidence="1">
    <location>
        <begin position="18"/>
        <end position="106"/>
    </location>
</feature>